<dbReference type="InterPro" id="IPR036412">
    <property type="entry name" value="HAD-like_sf"/>
</dbReference>
<proteinExistence type="predicted"/>
<dbReference type="Pfam" id="PF08282">
    <property type="entry name" value="Hydrolase_3"/>
    <property type="match status" value="1"/>
</dbReference>
<dbReference type="InterPro" id="IPR006379">
    <property type="entry name" value="HAD-SF_hydro_IIB"/>
</dbReference>
<dbReference type="PANTHER" id="PTHR10000:SF53">
    <property type="entry name" value="5-AMINO-6-(5-PHOSPHO-D-RIBITYLAMINO)URACIL PHOSPHATASE YBJI-RELATED"/>
    <property type="match status" value="1"/>
</dbReference>
<sequence>MEKKMKNNPNNIKLVAVDVDGTFVRTDYTYDKPRFLAIMERMKKAGCEFVVASGNQYYQLRSLFPEFKDTISYIAENGALVKAKDTILFTTDIPKDVIHKTLEICNQYPEIKNTMCGLESAYCERGKVSEKFFKLTNHYYHKLQWVDDFADVNDTILKFAPMVPVEKTDKYMKIFEEQLDGGLVPTSSGHGSIDLIVPNCHKASGIERLAKLWNITPEQCVSFGDGGNDIEMLMYCGRSYAMDNAPDHVKACAKNVCPSNNEDGVLVILDQLFPVE</sequence>
<reference evidence="1 2" key="1">
    <citation type="submission" date="2019-03" db="EMBL/GenBank/DDBJ databases">
        <title>Genomic Encyclopedia of Type Strains, Phase IV (KMG-IV): sequencing the most valuable type-strain genomes for metagenomic binning, comparative biology and taxonomic classification.</title>
        <authorList>
            <person name="Goeker M."/>
        </authorList>
    </citation>
    <scope>NUCLEOTIDE SEQUENCE [LARGE SCALE GENOMIC DNA]</scope>
    <source>
        <strain evidence="1 2">DSM 28867</strain>
    </source>
</reference>
<dbReference type="Proteomes" id="UP000294743">
    <property type="component" value="Unassembled WGS sequence"/>
</dbReference>
<dbReference type="CDD" id="cd07518">
    <property type="entry name" value="HAD_YbiV-Like"/>
    <property type="match status" value="1"/>
</dbReference>
<dbReference type="GO" id="GO:0005829">
    <property type="term" value="C:cytosol"/>
    <property type="evidence" value="ECO:0007669"/>
    <property type="project" value="TreeGrafter"/>
</dbReference>
<dbReference type="Gene3D" id="3.40.50.1000">
    <property type="entry name" value="HAD superfamily/HAD-like"/>
    <property type="match status" value="1"/>
</dbReference>
<evidence type="ECO:0000313" key="2">
    <source>
        <dbReference type="Proteomes" id="UP000294743"/>
    </source>
</evidence>
<dbReference type="Gene3D" id="3.30.1240.10">
    <property type="match status" value="1"/>
</dbReference>
<dbReference type="AlphaFoldDB" id="A0A4R7ZFT0"/>
<comment type="caution">
    <text evidence="1">The sequence shown here is derived from an EMBL/GenBank/DDBJ whole genome shotgun (WGS) entry which is preliminary data.</text>
</comment>
<accession>A0A4R7ZFT0</accession>
<dbReference type="NCBIfam" id="TIGR00099">
    <property type="entry name" value="Cof-subfamily"/>
    <property type="match status" value="1"/>
</dbReference>
<dbReference type="NCBIfam" id="TIGR01484">
    <property type="entry name" value="HAD-SF-IIB"/>
    <property type="match status" value="1"/>
</dbReference>
<name>A0A4R7ZFT0_9FIRM</name>
<evidence type="ECO:0008006" key="3">
    <source>
        <dbReference type="Google" id="ProtNLM"/>
    </source>
</evidence>
<evidence type="ECO:0000313" key="1">
    <source>
        <dbReference type="EMBL" id="TDW13113.1"/>
    </source>
</evidence>
<gene>
    <name evidence="1" type="ORF">EDD63_1493</name>
</gene>
<dbReference type="SFLD" id="SFLDG01144">
    <property type="entry name" value="C2.B.4:_PGP_Like"/>
    <property type="match status" value="1"/>
</dbReference>
<dbReference type="GO" id="GO:0000287">
    <property type="term" value="F:magnesium ion binding"/>
    <property type="evidence" value="ECO:0007669"/>
    <property type="project" value="TreeGrafter"/>
</dbReference>
<keyword evidence="2" id="KW-1185">Reference proteome</keyword>
<dbReference type="PANTHER" id="PTHR10000">
    <property type="entry name" value="PHOSPHOSERINE PHOSPHATASE"/>
    <property type="match status" value="1"/>
</dbReference>
<dbReference type="SUPFAM" id="SSF56784">
    <property type="entry name" value="HAD-like"/>
    <property type="match status" value="1"/>
</dbReference>
<dbReference type="InterPro" id="IPR023214">
    <property type="entry name" value="HAD_sf"/>
</dbReference>
<dbReference type="SFLD" id="SFLDG01140">
    <property type="entry name" value="C2.B:_Phosphomannomutase_and_P"/>
    <property type="match status" value="1"/>
</dbReference>
<organism evidence="1 2">
    <name type="scientific">Breznakia blatticola</name>
    <dbReference type="NCBI Taxonomy" id="1754012"/>
    <lineage>
        <taxon>Bacteria</taxon>
        <taxon>Bacillati</taxon>
        <taxon>Bacillota</taxon>
        <taxon>Erysipelotrichia</taxon>
        <taxon>Erysipelotrichales</taxon>
        <taxon>Erysipelotrichaceae</taxon>
        <taxon>Breznakia</taxon>
    </lineage>
</organism>
<dbReference type="EMBL" id="SODD01000049">
    <property type="protein sequence ID" value="TDW13113.1"/>
    <property type="molecule type" value="Genomic_DNA"/>
</dbReference>
<dbReference type="SFLD" id="SFLDS00003">
    <property type="entry name" value="Haloacid_Dehalogenase"/>
    <property type="match status" value="1"/>
</dbReference>
<dbReference type="InterPro" id="IPR000150">
    <property type="entry name" value="Cof"/>
</dbReference>
<protein>
    <recommendedName>
        <fullName evidence="3">Sugar-phosphatase</fullName>
    </recommendedName>
</protein>
<dbReference type="GO" id="GO:0016791">
    <property type="term" value="F:phosphatase activity"/>
    <property type="evidence" value="ECO:0007669"/>
    <property type="project" value="TreeGrafter"/>
</dbReference>